<keyword evidence="8" id="KW-1207">Sterol metabolism</keyword>
<evidence type="ECO:0000256" key="4">
    <source>
        <dbReference type="ARBA" id="ARBA00022630"/>
    </source>
</evidence>
<keyword evidence="6" id="KW-0560">Oxidoreductase</keyword>
<keyword evidence="10" id="KW-0413">Isomerase</keyword>
<dbReference type="Gene3D" id="3.50.50.60">
    <property type="entry name" value="FAD/NAD(P)-binding domain"/>
    <property type="match status" value="1"/>
</dbReference>
<comment type="caution">
    <text evidence="18">The sequence shown here is derived from an EMBL/GenBank/DDBJ whole genome shotgun (WGS) entry which is preliminary data.</text>
</comment>
<evidence type="ECO:0000256" key="13">
    <source>
        <dbReference type="ARBA" id="ARBA00049723"/>
    </source>
</evidence>
<keyword evidence="4" id="KW-0285">Flavoprotein</keyword>
<comment type="pathway">
    <text evidence="12">Steroid metabolism; cholesterol degradation.</text>
</comment>
<keyword evidence="7" id="KW-0443">Lipid metabolism</keyword>
<dbReference type="SUPFAM" id="SSF51905">
    <property type="entry name" value="FAD/NAD(P)-binding domain"/>
    <property type="match status" value="1"/>
</dbReference>
<evidence type="ECO:0000256" key="12">
    <source>
        <dbReference type="ARBA" id="ARBA00049645"/>
    </source>
</evidence>
<comment type="similarity">
    <text evidence="2">Belongs to the GMC oxidoreductase family.</text>
</comment>
<evidence type="ECO:0000313" key="19">
    <source>
        <dbReference type="Proteomes" id="UP001596380"/>
    </source>
</evidence>
<evidence type="ECO:0000256" key="9">
    <source>
        <dbReference type="ARBA" id="ARBA00023221"/>
    </source>
</evidence>
<evidence type="ECO:0000256" key="8">
    <source>
        <dbReference type="ARBA" id="ARBA00023166"/>
    </source>
</evidence>
<dbReference type="EC" id="5.3.3.1" evidence="11"/>
<feature type="region of interest" description="Disordered" evidence="16">
    <location>
        <begin position="16"/>
        <end position="43"/>
    </location>
</feature>
<dbReference type="InterPro" id="IPR006311">
    <property type="entry name" value="TAT_signal"/>
</dbReference>
<comment type="cofactor">
    <cofactor evidence="1">
        <name>FAD</name>
        <dbReference type="ChEBI" id="CHEBI:57692"/>
    </cofactor>
</comment>
<organism evidence="18 19">
    <name type="scientific">Actinomadura yumaensis</name>
    <dbReference type="NCBI Taxonomy" id="111807"/>
    <lineage>
        <taxon>Bacteria</taxon>
        <taxon>Bacillati</taxon>
        <taxon>Actinomycetota</taxon>
        <taxon>Actinomycetes</taxon>
        <taxon>Streptosporangiales</taxon>
        <taxon>Thermomonosporaceae</taxon>
        <taxon>Actinomadura</taxon>
    </lineage>
</organism>
<evidence type="ECO:0000256" key="7">
    <source>
        <dbReference type="ARBA" id="ARBA00023098"/>
    </source>
</evidence>
<dbReference type="RefSeq" id="WP_378063707.1">
    <property type="nucleotide sequence ID" value="NZ_JBHSXS010000021.1"/>
</dbReference>
<proteinExistence type="inferred from homology"/>
<name>A0ABW2CSS4_9ACTN</name>
<dbReference type="Pfam" id="PF05199">
    <property type="entry name" value="GMC_oxred_C"/>
    <property type="match status" value="1"/>
</dbReference>
<dbReference type="Gene3D" id="3.30.410.10">
    <property type="entry name" value="Cholesterol Oxidase, domain 2"/>
    <property type="match status" value="1"/>
</dbReference>
<accession>A0ABW2CSS4</accession>
<dbReference type="SUPFAM" id="SSF54373">
    <property type="entry name" value="FAD-linked reductases, C-terminal domain"/>
    <property type="match status" value="1"/>
</dbReference>
<evidence type="ECO:0000256" key="6">
    <source>
        <dbReference type="ARBA" id="ARBA00023002"/>
    </source>
</evidence>
<dbReference type="InterPro" id="IPR007867">
    <property type="entry name" value="GMC_OxRtase_C"/>
</dbReference>
<evidence type="ECO:0000313" key="18">
    <source>
        <dbReference type="EMBL" id="MFC6883749.1"/>
    </source>
</evidence>
<dbReference type="PANTHER" id="PTHR47470">
    <property type="entry name" value="CHOLESTEROL OXIDASE"/>
    <property type="match status" value="1"/>
</dbReference>
<dbReference type="EC" id="1.1.3.6" evidence="13"/>
<keyword evidence="9" id="KW-0753">Steroid metabolism</keyword>
<sequence length="564" mass="59385">MTQLTLALHVSAQPVEEAVTPGHGPGRNRVRDQGTGQGDGVGRREFLGLSAGGALAALTAAKAESLGRRARASAGTRTDFPAIVIGSGFGGSVAALRLGRAGVETLVVERGREWPIPNDTELVIGNQDRPNSDMFWMRHITDWPAVVPTLISPVPGVMELSSEAHLNIACGAAVGGGSIVYTGVTVPPPRRYFERLYPGLSWDEFATVWFPKVRATLNASPMPPDVYGSAPFTHSRVWDAHMRKAGHAPAPLDSTFDWGVVRRELAGSVRPSAIAGETDFACSDGAKRSLTRNYLPSALATGKVSLRPLTEVTGLGRTASGRYTVEVRRLAADGSAHGAESLLCDRLFVCAGTLNTNRLLVAARETGALPDLPAEIGTGFGDNGDQFNLYAYTDLPAGPSQGSPCASGTFHDSEFGIPMRAESWQLLGAHGLPVIHTLTMTADFDNRGTFAYDRLRGRVRLADWTRDKSRPSADAGAALNAKVIAANPGVVPFSLTWPFTLTAHPLGGVVLGRSTDLYGRVKGPRGLYVLDGSLIPGTVGGANPSLSIAALAERAMAAVVRDGG</sequence>
<protein>
    <recommendedName>
        <fullName evidence="14">Cholesterol oxidase</fullName>
        <ecNumber evidence="13">1.1.3.6</ecNumber>
        <ecNumber evidence="11">5.3.3.1</ecNumber>
    </recommendedName>
    <alternativeName>
        <fullName evidence="15">Cholesterol isomerase</fullName>
    </alternativeName>
</protein>
<dbReference type="InterPro" id="IPR052542">
    <property type="entry name" value="Cholesterol_Oxidase"/>
</dbReference>
<feature type="domain" description="Glucose-methanol-choline oxidoreductase C-terminal" evidence="17">
    <location>
        <begin position="495"/>
        <end position="552"/>
    </location>
</feature>
<evidence type="ECO:0000256" key="10">
    <source>
        <dbReference type="ARBA" id="ARBA00023235"/>
    </source>
</evidence>
<gene>
    <name evidence="18" type="ORF">ACFQKB_28600</name>
</gene>
<reference evidence="19" key="1">
    <citation type="journal article" date="2019" name="Int. J. Syst. Evol. Microbiol.">
        <title>The Global Catalogue of Microorganisms (GCM) 10K type strain sequencing project: providing services to taxonomists for standard genome sequencing and annotation.</title>
        <authorList>
            <consortium name="The Broad Institute Genomics Platform"/>
            <consortium name="The Broad Institute Genome Sequencing Center for Infectious Disease"/>
            <person name="Wu L."/>
            <person name="Ma J."/>
        </authorList>
    </citation>
    <scope>NUCLEOTIDE SEQUENCE [LARGE SCALE GENOMIC DNA]</scope>
    <source>
        <strain evidence="19">JCM 3369</strain>
    </source>
</reference>
<dbReference type="InterPro" id="IPR036188">
    <property type="entry name" value="FAD/NAD-bd_sf"/>
</dbReference>
<evidence type="ECO:0000256" key="5">
    <source>
        <dbReference type="ARBA" id="ARBA00022827"/>
    </source>
</evidence>
<dbReference type="PANTHER" id="PTHR47470:SF1">
    <property type="entry name" value="FAD-DEPENDENT OXIDOREDUCTASE 2 FAD BINDING DOMAIN-CONTAINING PROTEIN"/>
    <property type="match status" value="1"/>
</dbReference>
<evidence type="ECO:0000256" key="14">
    <source>
        <dbReference type="ARBA" id="ARBA00049744"/>
    </source>
</evidence>
<evidence type="ECO:0000256" key="11">
    <source>
        <dbReference type="ARBA" id="ARBA00038856"/>
    </source>
</evidence>
<evidence type="ECO:0000259" key="17">
    <source>
        <dbReference type="Pfam" id="PF05199"/>
    </source>
</evidence>
<evidence type="ECO:0000256" key="15">
    <source>
        <dbReference type="ARBA" id="ARBA00049778"/>
    </source>
</evidence>
<evidence type="ECO:0000256" key="1">
    <source>
        <dbReference type="ARBA" id="ARBA00001974"/>
    </source>
</evidence>
<keyword evidence="5" id="KW-0274">FAD</keyword>
<keyword evidence="3" id="KW-0153">Cholesterol metabolism</keyword>
<dbReference type="PROSITE" id="PS51318">
    <property type="entry name" value="TAT"/>
    <property type="match status" value="1"/>
</dbReference>
<dbReference type="EMBL" id="JBHSXS010000021">
    <property type="protein sequence ID" value="MFC6883749.1"/>
    <property type="molecule type" value="Genomic_DNA"/>
</dbReference>
<dbReference type="Proteomes" id="UP001596380">
    <property type="component" value="Unassembled WGS sequence"/>
</dbReference>
<evidence type="ECO:0000256" key="2">
    <source>
        <dbReference type="ARBA" id="ARBA00010790"/>
    </source>
</evidence>
<keyword evidence="19" id="KW-1185">Reference proteome</keyword>
<evidence type="ECO:0000256" key="3">
    <source>
        <dbReference type="ARBA" id="ARBA00022548"/>
    </source>
</evidence>
<evidence type="ECO:0000256" key="16">
    <source>
        <dbReference type="SAM" id="MobiDB-lite"/>
    </source>
</evidence>